<comment type="caution">
    <text evidence="4">The sequence shown here is derived from an EMBL/GenBank/DDBJ whole genome shotgun (WGS) entry which is preliminary data.</text>
</comment>
<evidence type="ECO:0000256" key="1">
    <source>
        <dbReference type="ARBA" id="ARBA00022490"/>
    </source>
</evidence>
<dbReference type="RefSeq" id="WP_058479570.1">
    <property type="nucleotide sequence ID" value="NZ_CAAAIQ010000006.1"/>
</dbReference>
<evidence type="ECO:0000313" key="5">
    <source>
        <dbReference type="Proteomes" id="UP000054729"/>
    </source>
</evidence>
<name>A0A0W1ALQ9_9GAMM</name>
<proteinExistence type="predicted"/>
<dbReference type="GO" id="GO:0005829">
    <property type="term" value="C:cytosol"/>
    <property type="evidence" value="ECO:0007669"/>
    <property type="project" value="TreeGrafter"/>
</dbReference>
<dbReference type="InterPro" id="IPR007440">
    <property type="entry name" value="Chorismate--pyruvate_lyase"/>
</dbReference>
<sequence>MNSQLIYTTGANHPANLNEWLSCSTSLTDKLQAIIGKVELKVLNQQWTDVDWFVRHMLHVDDQSIFLREILMNGCEHHYWYARTIIPQSCYQIDPEFFRRLENESMRNLIFDGQRVKRGLQQCYSISEFNIEYHWVKKYLPFINATLWLRLVQYQLDDKEHFYLYEILLPDLERV</sequence>
<dbReference type="PATRIC" id="fig|66969.6.peg.817"/>
<keyword evidence="1" id="KW-0963">Cytoplasm</keyword>
<dbReference type="GO" id="GO:0006744">
    <property type="term" value="P:ubiquinone biosynthetic process"/>
    <property type="evidence" value="ECO:0007669"/>
    <property type="project" value="UniProtKB-KW"/>
</dbReference>
<reference evidence="4 5" key="1">
    <citation type="submission" date="2015-11" db="EMBL/GenBank/DDBJ databases">
        <title>Genomic analysis of 38 Legionella species identifies large and diverse effector repertoires.</title>
        <authorList>
            <person name="Burstein D."/>
            <person name="Amaro F."/>
            <person name="Zusman T."/>
            <person name="Lifshitz Z."/>
            <person name="Cohen O."/>
            <person name="Gilbert J.A."/>
            <person name="Pupko T."/>
            <person name="Shuman H.A."/>
            <person name="Segal G."/>
        </authorList>
    </citation>
    <scope>NUCLEOTIDE SEQUENCE [LARGE SCALE GENOMIC DNA]</scope>
    <source>
        <strain evidence="4 5">ATCC 51914</strain>
    </source>
</reference>
<dbReference type="Proteomes" id="UP000054729">
    <property type="component" value="Unassembled WGS sequence"/>
</dbReference>
<dbReference type="OrthoDB" id="5646761at2"/>
<keyword evidence="3" id="KW-0456">Lyase</keyword>
<dbReference type="GO" id="GO:0008813">
    <property type="term" value="F:chorismate lyase activity"/>
    <property type="evidence" value="ECO:0007669"/>
    <property type="project" value="InterPro"/>
</dbReference>
<dbReference type="EMBL" id="LNZB01000015">
    <property type="protein sequence ID" value="KTD82271.1"/>
    <property type="molecule type" value="Genomic_DNA"/>
</dbReference>
<evidence type="ECO:0000256" key="3">
    <source>
        <dbReference type="ARBA" id="ARBA00023239"/>
    </source>
</evidence>
<protein>
    <submittedName>
        <fullName evidence="4">4-hydroxybenzoate synthetase</fullName>
    </submittedName>
</protein>
<organism evidence="4 5">
    <name type="scientific">Legionella waltersii</name>
    <dbReference type="NCBI Taxonomy" id="66969"/>
    <lineage>
        <taxon>Bacteria</taxon>
        <taxon>Pseudomonadati</taxon>
        <taxon>Pseudomonadota</taxon>
        <taxon>Gammaproteobacteria</taxon>
        <taxon>Legionellales</taxon>
        <taxon>Legionellaceae</taxon>
        <taxon>Legionella</taxon>
    </lineage>
</organism>
<dbReference type="STRING" id="66969.Lwal_0748"/>
<accession>A0A0W1ALQ9</accession>
<dbReference type="Pfam" id="PF04345">
    <property type="entry name" value="Chor_lyase"/>
    <property type="match status" value="1"/>
</dbReference>
<evidence type="ECO:0000313" key="4">
    <source>
        <dbReference type="EMBL" id="KTD82271.1"/>
    </source>
</evidence>
<dbReference type="PANTHER" id="PTHR38683:SF1">
    <property type="entry name" value="CHORISMATE PYRUVATE-LYASE"/>
    <property type="match status" value="1"/>
</dbReference>
<dbReference type="AlphaFoldDB" id="A0A0W1ALQ9"/>
<dbReference type="InterPro" id="IPR028978">
    <property type="entry name" value="Chorismate_lyase_/UTRA_dom_sf"/>
</dbReference>
<keyword evidence="2" id="KW-0831">Ubiquinone biosynthesis</keyword>
<dbReference type="Gene3D" id="3.40.1410.10">
    <property type="entry name" value="Chorismate lyase-like"/>
    <property type="match status" value="1"/>
</dbReference>
<dbReference type="SUPFAM" id="SSF64288">
    <property type="entry name" value="Chorismate lyase-like"/>
    <property type="match status" value="1"/>
</dbReference>
<dbReference type="PANTHER" id="PTHR38683">
    <property type="entry name" value="CHORISMATE PYRUVATE-LYASE"/>
    <property type="match status" value="1"/>
</dbReference>
<keyword evidence="5" id="KW-1185">Reference proteome</keyword>
<gene>
    <name evidence="4" type="primary">ubiC</name>
    <name evidence="4" type="ORF">Lwal_0748</name>
</gene>
<evidence type="ECO:0000256" key="2">
    <source>
        <dbReference type="ARBA" id="ARBA00022688"/>
    </source>
</evidence>